<evidence type="ECO:0000313" key="2">
    <source>
        <dbReference type="Proteomes" id="UP000094472"/>
    </source>
</evidence>
<gene>
    <name evidence="1" type="ORF">AUC69_12955</name>
</gene>
<name>A0A1E3VU35_9HYPH</name>
<reference evidence="1 2" key="1">
    <citation type="journal article" date="2016" name="Environ. Microbiol.">
        <title>New Methyloceanibacter diversity from North Sea sediments includes methanotroph containing solely the soluble methane monooxygenase.</title>
        <authorList>
            <person name="Vekeman B."/>
            <person name="Kerckhof F.M."/>
            <person name="Cremers G."/>
            <person name="de Vos P."/>
            <person name="Vandamme P."/>
            <person name="Boon N."/>
            <person name="Op den Camp H.J."/>
            <person name="Heylen K."/>
        </authorList>
    </citation>
    <scope>NUCLEOTIDE SEQUENCE [LARGE SCALE GENOMIC DNA]</scope>
    <source>
        <strain evidence="1 2">R-67175</strain>
    </source>
</reference>
<comment type="caution">
    <text evidence="1">The sequence shown here is derived from an EMBL/GenBank/DDBJ whole genome shotgun (WGS) entry which is preliminary data.</text>
</comment>
<proteinExistence type="predicted"/>
<keyword evidence="2" id="KW-1185">Reference proteome</keyword>
<dbReference type="RefSeq" id="WP_069442057.1">
    <property type="nucleotide sequence ID" value="NZ_LPWF01000027.1"/>
</dbReference>
<dbReference type="AlphaFoldDB" id="A0A1E3VU35"/>
<dbReference type="Proteomes" id="UP000094472">
    <property type="component" value="Unassembled WGS sequence"/>
</dbReference>
<sequence length="154" mass="16987">MTDTPKTEQADKEWADLQRDLDTLGDQLGSLREHTAALGDTMIANLEARYQDVRNKSLSYRNATEAQFEAIRQMALEQAAATQSTLTETAMKSAEMAKETTRQAWERAEPLRQGAQEVGKGFVRAWSELAASFGKAATKIQSTEKPGEEGHKPG</sequence>
<accession>A0A1E3VU35</accession>
<dbReference type="OrthoDB" id="8447586at2"/>
<dbReference type="EMBL" id="LPWF01000027">
    <property type="protein sequence ID" value="ODR97029.1"/>
    <property type="molecule type" value="Genomic_DNA"/>
</dbReference>
<evidence type="ECO:0000313" key="1">
    <source>
        <dbReference type="EMBL" id="ODR97029.1"/>
    </source>
</evidence>
<protein>
    <submittedName>
        <fullName evidence="1">Uncharacterized protein</fullName>
    </submittedName>
</protein>
<organism evidence="1 2">
    <name type="scientific">Methyloceanibacter superfactus</name>
    <dbReference type="NCBI Taxonomy" id="1774969"/>
    <lineage>
        <taxon>Bacteria</taxon>
        <taxon>Pseudomonadati</taxon>
        <taxon>Pseudomonadota</taxon>
        <taxon>Alphaproteobacteria</taxon>
        <taxon>Hyphomicrobiales</taxon>
        <taxon>Hyphomicrobiaceae</taxon>
        <taxon>Methyloceanibacter</taxon>
    </lineage>
</organism>